<dbReference type="EMBL" id="GEDG01040512">
    <property type="protein sequence ID" value="JAP06702.1"/>
    <property type="molecule type" value="Transcribed_RNA"/>
</dbReference>
<evidence type="ECO:0000256" key="1">
    <source>
        <dbReference type="SAM" id="Phobius"/>
    </source>
</evidence>
<evidence type="ECO:0000313" key="2">
    <source>
        <dbReference type="EMBL" id="JAP06702.1"/>
    </source>
</evidence>
<protein>
    <submittedName>
        <fullName evidence="2">Putative ovule protein</fullName>
    </submittedName>
</protein>
<feature type="transmembrane region" description="Helical" evidence="1">
    <location>
        <begin position="20"/>
        <end position="41"/>
    </location>
</feature>
<keyword evidence="1" id="KW-1133">Transmembrane helix</keyword>
<sequence>MYAYLHLFRETSSAGESDYVLALGLLLCFSSKADGVVHWWLEKSSKILIVNSFFFLFSLVLCWFTLWINY</sequence>
<name>A0A0V0GFP3_SOLCH</name>
<keyword evidence="1" id="KW-0472">Membrane</keyword>
<feature type="transmembrane region" description="Helical" evidence="1">
    <location>
        <begin position="48"/>
        <end position="68"/>
    </location>
</feature>
<reference evidence="2" key="1">
    <citation type="submission" date="2015-12" db="EMBL/GenBank/DDBJ databases">
        <title>Gene expression during late stages of embryo sac development: a critical building block for successful pollen-pistil interactions.</title>
        <authorList>
            <person name="Liu Y."/>
            <person name="Joly V."/>
            <person name="Sabar M."/>
            <person name="Matton D.P."/>
        </authorList>
    </citation>
    <scope>NUCLEOTIDE SEQUENCE</scope>
</reference>
<dbReference type="AlphaFoldDB" id="A0A0V0GFP3"/>
<organism evidence="2">
    <name type="scientific">Solanum chacoense</name>
    <name type="common">Chaco potato</name>
    <dbReference type="NCBI Taxonomy" id="4108"/>
    <lineage>
        <taxon>Eukaryota</taxon>
        <taxon>Viridiplantae</taxon>
        <taxon>Streptophyta</taxon>
        <taxon>Embryophyta</taxon>
        <taxon>Tracheophyta</taxon>
        <taxon>Spermatophyta</taxon>
        <taxon>Magnoliopsida</taxon>
        <taxon>eudicotyledons</taxon>
        <taxon>Gunneridae</taxon>
        <taxon>Pentapetalae</taxon>
        <taxon>asterids</taxon>
        <taxon>lamiids</taxon>
        <taxon>Solanales</taxon>
        <taxon>Solanaceae</taxon>
        <taxon>Solanoideae</taxon>
        <taxon>Solaneae</taxon>
        <taxon>Solanum</taxon>
    </lineage>
</organism>
<keyword evidence="1" id="KW-0812">Transmembrane</keyword>
<proteinExistence type="predicted"/>
<accession>A0A0V0GFP3</accession>